<evidence type="ECO:0000313" key="3">
    <source>
        <dbReference type="Proteomes" id="UP000053105"/>
    </source>
</evidence>
<evidence type="ECO:0000313" key="2">
    <source>
        <dbReference type="EMBL" id="KOX73136.1"/>
    </source>
</evidence>
<protein>
    <submittedName>
        <fullName evidence="2">Uncharacterized protein</fullName>
    </submittedName>
</protein>
<accession>A0A0M8ZZA1</accession>
<keyword evidence="3" id="KW-1185">Reference proteome</keyword>
<dbReference type="Proteomes" id="UP000053105">
    <property type="component" value="Unassembled WGS sequence"/>
</dbReference>
<dbReference type="AlphaFoldDB" id="A0A0M8ZZA1"/>
<proteinExistence type="predicted"/>
<gene>
    <name evidence="2" type="ORF">WN51_14623</name>
</gene>
<name>A0A0M8ZZA1_9HYME</name>
<reference evidence="2 3" key="1">
    <citation type="submission" date="2015-07" db="EMBL/GenBank/DDBJ databases">
        <title>The genome of Melipona quadrifasciata.</title>
        <authorList>
            <person name="Pan H."/>
            <person name="Kapheim K."/>
        </authorList>
    </citation>
    <scope>NUCLEOTIDE SEQUENCE [LARGE SCALE GENOMIC DNA]</scope>
    <source>
        <strain evidence="2">0111107301</strain>
        <tissue evidence="2">Whole body</tissue>
    </source>
</reference>
<organism evidence="2 3">
    <name type="scientific">Melipona quadrifasciata</name>
    <dbReference type="NCBI Taxonomy" id="166423"/>
    <lineage>
        <taxon>Eukaryota</taxon>
        <taxon>Metazoa</taxon>
        <taxon>Ecdysozoa</taxon>
        <taxon>Arthropoda</taxon>
        <taxon>Hexapoda</taxon>
        <taxon>Insecta</taxon>
        <taxon>Pterygota</taxon>
        <taxon>Neoptera</taxon>
        <taxon>Endopterygota</taxon>
        <taxon>Hymenoptera</taxon>
        <taxon>Apocrita</taxon>
        <taxon>Aculeata</taxon>
        <taxon>Apoidea</taxon>
        <taxon>Anthophila</taxon>
        <taxon>Apidae</taxon>
        <taxon>Melipona</taxon>
    </lineage>
</organism>
<dbReference type="EMBL" id="KQ435803">
    <property type="protein sequence ID" value="KOX73136.1"/>
    <property type="molecule type" value="Genomic_DNA"/>
</dbReference>
<feature type="compositionally biased region" description="Basic and acidic residues" evidence="1">
    <location>
        <begin position="132"/>
        <end position="150"/>
    </location>
</feature>
<feature type="compositionally biased region" description="Basic and acidic residues" evidence="1">
    <location>
        <begin position="93"/>
        <end position="114"/>
    </location>
</feature>
<sequence>MDTFYFRASDCGLTPPELNYRSKSIQCNDSQVENPSMWPDRTTSRKNSFHLRKSRSPGNDSQNNLPPVRNNQHPRNTITTPNANLFSQPRLFNLREMRGGEKTPSRETDLKTSRDSPANKIASVSRDSGNSRWERGDPRNRYARRREPAKEGTFTPERQKYQVP</sequence>
<feature type="compositionally biased region" description="Polar residues" evidence="1">
    <location>
        <begin position="56"/>
        <end position="87"/>
    </location>
</feature>
<feature type="region of interest" description="Disordered" evidence="1">
    <location>
        <begin position="30"/>
        <end position="164"/>
    </location>
</feature>
<evidence type="ECO:0000256" key="1">
    <source>
        <dbReference type="SAM" id="MobiDB-lite"/>
    </source>
</evidence>